<proteinExistence type="predicted"/>
<dbReference type="Proteomes" id="UP000324781">
    <property type="component" value="Unassembled WGS sequence"/>
</dbReference>
<evidence type="ECO:0000313" key="1">
    <source>
        <dbReference type="EMBL" id="SHI84841.1"/>
    </source>
</evidence>
<gene>
    <name evidence="1" type="ORF">SAMN05444373_101223</name>
</gene>
<dbReference type="OrthoDB" id="9811971at2"/>
<dbReference type="EMBL" id="FQZP01000012">
    <property type="protein sequence ID" value="SHI84841.1"/>
    <property type="molecule type" value="Genomic_DNA"/>
</dbReference>
<keyword evidence="2" id="KW-1185">Reference proteome</keyword>
<name>A0A1M6EHC5_9FIRM</name>
<dbReference type="Pfam" id="PF06949">
    <property type="entry name" value="DUF1292"/>
    <property type="match status" value="1"/>
</dbReference>
<accession>A0A1M6EHC5</accession>
<protein>
    <submittedName>
        <fullName evidence="1">Uncharacterized protein</fullName>
    </submittedName>
</protein>
<dbReference type="InterPro" id="IPR009711">
    <property type="entry name" value="UPF0473"/>
</dbReference>
<organism evidence="1 2">
    <name type="scientific">Thermoclostridium caenicola</name>
    <dbReference type="NCBI Taxonomy" id="659425"/>
    <lineage>
        <taxon>Bacteria</taxon>
        <taxon>Bacillati</taxon>
        <taxon>Bacillota</taxon>
        <taxon>Clostridia</taxon>
        <taxon>Eubacteriales</taxon>
        <taxon>Oscillospiraceae</taxon>
        <taxon>Thermoclostridium</taxon>
    </lineage>
</organism>
<dbReference type="AlphaFoldDB" id="A0A1M6EHC5"/>
<dbReference type="RefSeq" id="WP_149678288.1">
    <property type="nucleotide sequence ID" value="NZ_DAONMB010000075.1"/>
</dbReference>
<evidence type="ECO:0000313" key="2">
    <source>
        <dbReference type="Proteomes" id="UP000324781"/>
    </source>
</evidence>
<reference evidence="1 2" key="1">
    <citation type="submission" date="2016-11" db="EMBL/GenBank/DDBJ databases">
        <authorList>
            <person name="Varghese N."/>
            <person name="Submissions S."/>
        </authorList>
    </citation>
    <scope>NUCLEOTIDE SEQUENCE [LARGE SCALE GENOMIC DNA]</scope>
    <source>
        <strain evidence="1 2">DSM 19027</strain>
    </source>
</reference>
<sequence length="105" mass="12387">MDYENEIIELTGEDGDTIKAEYLDTVLVDDNEYVVLLPVDEHECEECDDCEAEVIIMKIEKDGDEEYLVPVEDDDELERAFEAFQEQIEEYEDDDYEDEEDEDNE</sequence>